<evidence type="ECO:0000256" key="4">
    <source>
        <dbReference type="ARBA" id="ARBA00022827"/>
    </source>
</evidence>
<evidence type="ECO:0000259" key="6">
    <source>
        <dbReference type="Pfam" id="PF01266"/>
    </source>
</evidence>
<evidence type="ECO:0000256" key="3">
    <source>
        <dbReference type="ARBA" id="ARBA00022630"/>
    </source>
</evidence>
<evidence type="ECO:0000256" key="1">
    <source>
        <dbReference type="ARBA" id="ARBA00001974"/>
    </source>
</evidence>
<keyword evidence="5" id="KW-0560">Oxidoreductase</keyword>
<evidence type="ECO:0000256" key="2">
    <source>
        <dbReference type="ARBA" id="ARBA00006730"/>
    </source>
</evidence>
<dbReference type="PIRSF" id="PIRSF000189">
    <property type="entry name" value="D-aa_oxidase"/>
    <property type="match status" value="1"/>
</dbReference>
<dbReference type="InterPro" id="IPR023209">
    <property type="entry name" value="DAO"/>
</dbReference>
<sequence>MTGAVVDVGIVGAGVVGLACALLLTDVGFKVAIVARDLPGDMTTSWSSPWAGALLAPHPDGDAEMQRDSLRHYQALARKDPSAGIKETRITEFYDDRDSAASIWYQRLFPDFQFLPQTKLPGSAKIGFGYTGMTVNPNDFLPWVVTKLRSRGVRFVRATLSSMEDLRALTHARTLVNASGLGAKELANDNDVVSVRGQTMFVKCDVRECTILQGSEYTYAIPRISAGGVILGGASQPSSTETAVDQSLKKDILERVNRITGNAFAWVDVDRDVQDIVGFRPGRRGGIRIEKEGDVVHAYGGGSLGYVYAFGMASRVRDLITGTRTPKI</sequence>
<evidence type="ECO:0000256" key="5">
    <source>
        <dbReference type="ARBA" id="ARBA00023002"/>
    </source>
</evidence>
<reference evidence="7 8" key="1">
    <citation type="journal article" date="2021" name="Nat. Commun.">
        <title>Genetic determinants of endophytism in the Arabidopsis root mycobiome.</title>
        <authorList>
            <person name="Mesny F."/>
            <person name="Miyauchi S."/>
            <person name="Thiergart T."/>
            <person name="Pickel B."/>
            <person name="Atanasova L."/>
            <person name="Karlsson M."/>
            <person name="Huettel B."/>
            <person name="Barry K.W."/>
            <person name="Haridas S."/>
            <person name="Chen C."/>
            <person name="Bauer D."/>
            <person name="Andreopoulos W."/>
            <person name="Pangilinan J."/>
            <person name="LaButti K."/>
            <person name="Riley R."/>
            <person name="Lipzen A."/>
            <person name="Clum A."/>
            <person name="Drula E."/>
            <person name="Henrissat B."/>
            <person name="Kohler A."/>
            <person name="Grigoriev I.V."/>
            <person name="Martin F.M."/>
            <person name="Hacquard S."/>
        </authorList>
    </citation>
    <scope>NUCLEOTIDE SEQUENCE [LARGE SCALE GENOMIC DNA]</scope>
    <source>
        <strain evidence="7 8">MPI-SDFR-AT-0080</strain>
    </source>
</reference>
<dbReference type="SUPFAM" id="SSF51971">
    <property type="entry name" value="Nucleotide-binding domain"/>
    <property type="match status" value="1"/>
</dbReference>
<protein>
    <submittedName>
        <fullName evidence="7">FAD dependent oxidoreductase</fullName>
    </submittedName>
</protein>
<evidence type="ECO:0000313" key="8">
    <source>
        <dbReference type="Proteomes" id="UP000774617"/>
    </source>
</evidence>
<dbReference type="PROSITE" id="PS00677">
    <property type="entry name" value="DAO"/>
    <property type="match status" value="1"/>
</dbReference>
<accession>A0ABQ8GAH3</accession>
<dbReference type="Gene3D" id="3.30.9.10">
    <property type="entry name" value="D-Amino Acid Oxidase, subunit A, domain 2"/>
    <property type="match status" value="1"/>
</dbReference>
<dbReference type="InterPro" id="IPR006076">
    <property type="entry name" value="FAD-dep_OxRdtase"/>
</dbReference>
<evidence type="ECO:0000313" key="7">
    <source>
        <dbReference type="EMBL" id="KAH7050084.1"/>
    </source>
</evidence>
<dbReference type="PANTHER" id="PTHR11530">
    <property type="entry name" value="D-AMINO ACID OXIDASE"/>
    <property type="match status" value="1"/>
</dbReference>
<gene>
    <name evidence="7" type="ORF">B0J12DRAFT_719012</name>
</gene>
<comment type="similarity">
    <text evidence="2">Belongs to the DAMOX/DASOX family.</text>
</comment>
<proteinExistence type="inferred from homology"/>
<name>A0ABQ8GAH3_9PEZI</name>
<dbReference type="SUPFAM" id="SSF54373">
    <property type="entry name" value="FAD-linked reductases, C-terminal domain"/>
    <property type="match status" value="1"/>
</dbReference>
<dbReference type="EMBL" id="JAGTJR010000013">
    <property type="protein sequence ID" value="KAH7050084.1"/>
    <property type="molecule type" value="Genomic_DNA"/>
</dbReference>
<keyword evidence="8" id="KW-1185">Reference proteome</keyword>
<dbReference type="Gene3D" id="3.40.50.720">
    <property type="entry name" value="NAD(P)-binding Rossmann-like Domain"/>
    <property type="match status" value="1"/>
</dbReference>
<dbReference type="Proteomes" id="UP000774617">
    <property type="component" value="Unassembled WGS sequence"/>
</dbReference>
<organism evidence="7 8">
    <name type="scientific">Macrophomina phaseolina</name>
    <dbReference type="NCBI Taxonomy" id="35725"/>
    <lineage>
        <taxon>Eukaryota</taxon>
        <taxon>Fungi</taxon>
        <taxon>Dikarya</taxon>
        <taxon>Ascomycota</taxon>
        <taxon>Pezizomycotina</taxon>
        <taxon>Dothideomycetes</taxon>
        <taxon>Dothideomycetes incertae sedis</taxon>
        <taxon>Botryosphaeriales</taxon>
        <taxon>Botryosphaeriaceae</taxon>
        <taxon>Macrophomina</taxon>
    </lineage>
</organism>
<dbReference type="InterPro" id="IPR006181">
    <property type="entry name" value="D-amino_acid_oxidase_CS"/>
</dbReference>
<comment type="cofactor">
    <cofactor evidence="1">
        <name>FAD</name>
        <dbReference type="ChEBI" id="CHEBI:57692"/>
    </cofactor>
</comment>
<dbReference type="PANTHER" id="PTHR11530:SF11">
    <property type="entry name" value="D-ASPARTATE OXIDASE"/>
    <property type="match status" value="1"/>
</dbReference>
<keyword evidence="3" id="KW-0285">Flavoprotein</keyword>
<comment type="caution">
    <text evidence="7">The sequence shown here is derived from an EMBL/GenBank/DDBJ whole genome shotgun (WGS) entry which is preliminary data.</text>
</comment>
<dbReference type="Pfam" id="PF01266">
    <property type="entry name" value="DAO"/>
    <property type="match status" value="1"/>
</dbReference>
<keyword evidence="4" id="KW-0274">FAD</keyword>
<feature type="domain" description="FAD dependent oxidoreductase" evidence="6">
    <location>
        <begin position="7"/>
        <end position="318"/>
    </location>
</feature>